<dbReference type="GO" id="GO:0005829">
    <property type="term" value="C:cytosol"/>
    <property type="evidence" value="ECO:0007669"/>
    <property type="project" value="TreeGrafter"/>
</dbReference>
<dbReference type="Proteomes" id="UP000631114">
    <property type="component" value="Unassembled WGS sequence"/>
</dbReference>
<protein>
    <recommendedName>
        <fullName evidence="4">UDP-glucose 4-epimerase</fullName>
        <ecNumber evidence="4">5.1.3.2</ecNumber>
    </recommendedName>
</protein>
<comment type="cofactor">
    <cofactor evidence="2">
        <name>NAD(+)</name>
        <dbReference type="ChEBI" id="CHEBI:57540"/>
    </cofactor>
</comment>
<dbReference type="PANTHER" id="PTHR43725:SF47">
    <property type="entry name" value="UDP-GLUCOSE 4-EPIMERASE"/>
    <property type="match status" value="1"/>
</dbReference>
<dbReference type="InterPro" id="IPR001509">
    <property type="entry name" value="Epimerase_deHydtase"/>
</dbReference>
<keyword evidence="5" id="KW-0520">NAD</keyword>
<keyword evidence="7" id="KW-0413">Isomerase</keyword>
<feature type="domain" description="NAD-dependent epimerase/dehydratase" evidence="8">
    <location>
        <begin position="221"/>
        <end position="306"/>
    </location>
</feature>
<evidence type="ECO:0000313" key="10">
    <source>
        <dbReference type="Proteomes" id="UP000631114"/>
    </source>
</evidence>
<dbReference type="Gene3D" id="3.90.25.10">
    <property type="entry name" value="UDP-galactose 4-epimerase, domain 1"/>
    <property type="match status" value="1"/>
</dbReference>
<accession>A0A835H9Z5</accession>
<comment type="caution">
    <text evidence="9">The sequence shown here is derived from an EMBL/GenBank/DDBJ whole genome shotgun (WGS) entry which is preliminary data.</text>
</comment>
<evidence type="ECO:0000256" key="6">
    <source>
        <dbReference type="ARBA" id="ARBA00023144"/>
    </source>
</evidence>
<evidence type="ECO:0000313" key="9">
    <source>
        <dbReference type="EMBL" id="KAF9595461.1"/>
    </source>
</evidence>
<dbReference type="SUPFAM" id="SSF51735">
    <property type="entry name" value="NAD(P)-binding Rossmann-fold domains"/>
    <property type="match status" value="1"/>
</dbReference>
<comment type="catalytic activity">
    <reaction evidence="1">
        <text>UDP-alpha-D-glucose = UDP-alpha-D-galactose</text>
        <dbReference type="Rhea" id="RHEA:22168"/>
        <dbReference type="ChEBI" id="CHEBI:58885"/>
        <dbReference type="ChEBI" id="CHEBI:66914"/>
        <dbReference type="EC" id="5.1.3.2"/>
    </reaction>
</comment>
<evidence type="ECO:0000256" key="4">
    <source>
        <dbReference type="ARBA" id="ARBA00013189"/>
    </source>
</evidence>
<evidence type="ECO:0000256" key="7">
    <source>
        <dbReference type="ARBA" id="ARBA00023235"/>
    </source>
</evidence>
<dbReference type="Gene3D" id="3.40.50.720">
    <property type="entry name" value="NAD(P)-binding Rossmann-like Domain"/>
    <property type="match status" value="1"/>
</dbReference>
<dbReference type="EC" id="5.1.3.2" evidence="4"/>
<comment type="pathway">
    <text evidence="3">Carbohydrate metabolism; galactose metabolism.</text>
</comment>
<gene>
    <name evidence="9" type="ORF">IFM89_000379</name>
</gene>
<keyword evidence="6" id="KW-0299">Galactose metabolism</keyword>
<name>A0A835H9Z5_9MAGN</name>
<keyword evidence="10" id="KW-1185">Reference proteome</keyword>
<dbReference type="GO" id="GO:0003978">
    <property type="term" value="F:UDP-glucose 4-epimerase activity"/>
    <property type="evidence" value="ECO:0007669"/>
    <property type="project" value="UniProtKB-EC"/>
</dbReference>
<dbReference type="PANTHER" id="PTHR43725">
    <property type="entry name" value="UDP-GLUCOSE 4-EPIMERASE"/>
    <property type="match status" value="1"/>
</dbReference>
<dbReference type="OrthoDB" id="9402762at2759"/>
<evidence type="ECO:0000256" key="1">
    <source>
        <dbReference type="ARBA" id="ARBA00000083"/>
    </source>
</evidence>
<sequence length="315" mass="35331">MGQRCYFPDVVDIPCSPENNKDLKKYVSLDAVLEWRKLLDAVLPMSAVANSLPPLSKSFVQMGPQGALSATKLLSPFSDIFDLLELKNPFVHNWVDLLCFLLAGMKSNGTLSAEMFFEQDWEDGWGTVLEDVAAPWSNYSIEMPTGKKQYSAPAPLVQAESDKSQPCLLKTHFYLMATPISPSQETGTESWRRHSIFRTRCISKAGVFIFSYCLWMAKGGSMSERSSPMPSNPYGQTKLFIEEICRDIYRSYSEWKIMLLRYFNPVGAHPSGYIGEDPRGIPNNLMPFVQQIAVGRRPSLTVFGNDYSTKDGTGV</sequence>
<dbReference type="EMBL" id="JADFTS010000007">
    <property type="protein sequence ID" value="KAF9595461.1"/>
    <property type="molecule type" value="Genomic_DNA"/>
</dbReference>
<evidence type="ECO:0000256" key="5">
    <source>
        <dbReference type="ARBA" id="ARBA00023027"/>
    </source>
</evidence>
<organism evidence="9 10">
    <name type="scientific">Coptis chinensis</name>
    <dbReference type="NCBI Taxonomy" id="261450"/>
    <lineage>
        <taxon>Eukaryota</taxon>
        <taxon>Viridiplantae</taxon>
        <taxon>Streptophyta</taxon>
        <taxon>Embryophyta</taxon>
        <taxon>Tracheophyta</taxon>
        <taxon>Spermatophyta</taxon>
        <taxon>Magnoliopsida</taxon>
        <taxon>Ranunculales</taxon>
        <taxon>Ranunculaceae</taxon>
        <taxon>Coptidoideae</taxon>
        <taxon>Coptis</taxon>
    </lineage>
</organism>
<evidence type="ECO:0000256" key="3">
    <source>
        <dbReference type="ARBA" id="ARBA00004947"/>
    </source>
</evidence>
<reference evidence="9 10" key="1">
    <citation type="submission" date="2020-10" db="EMBL/GenBank/DDBJ databases">
        <title>The Coptis chinensis genome and diversification of protoberbering-type alkaloids.</title>
        <authorList>
            <person name="Wang B."/>
            <person name="Shu S."/>
            <person name="Song C."/>
            <person name="Liu Y."/>
        </authorList>
    </citation>
    <scope>NUCLEOTIDE SEQUENCE [LARGE SCALE GENOMIC DNA]</scope>
    <source>
        <strain evidence="9">HL-2020</strain>
        <tissue evidence="9">Leaf</tissue>
    </source>
</reference>
<proteinExistence type="predicted"/>
<dbReference type="AlphaFoldDB" id="A0A835H9Z5"/>
<keyword evidence="6" id="KW-0119">Carbohydrate metabolism</keyword>
<dbReference type="GO" id="GO:0006012">
    <property type="term" value="P:galactose metabolic process"/>
    <property type="evidence" value="ECO:0007669"/>
    <property type="project" value="UniProtKB-KW"/>
</dbReference>
<dbReference type="InterPro" id="IPR036291">
    <property type="entry name" value="NAD(P)-bd_dom_sf"/>
</dbReference>
<evidence type="ECO:0000256" key="2">
    <source>
        <dbReference type="ARBA" id="ARBA00001911"/>
    </source>
</evidence>
<evidence type="ECO:0000259" key="8">
    <source>
        <dbReference type="Pfam" id="PF01370"/>
    </source>
</evidence>
<dbReference type="Pfam" id="PF01370">
    <property type="entry name" value="Epimerase"/>
    <property type="match status" value="1"/>
</dbReference>